<proteinExistence type="predicted"/>
<name>A0ABV0VF52_9TELE</name>
<reference evidence="1 2" key="1">
    <citation type="submission" date="2021-06" db="EMBL/GenBank/DDBJ databases">
        <authorList>
            <person name="Palmer J.M."/>
        </authorList>
    </citation>
    <scope>NUCLEOTIDE SEQUENCE [LARGE SCALE GENOMIC DNA]</scope>
    <source>
        <strain evidence="2">if_2019</strain>
        <tissue evidence="1">Muscle</tissue>
    </source>
</reference>
<comment type="caution">
    <text evidence="1">The sequence shown here is derived from an EMBL/GenBank/DDBJ whole genome shotgun (WGS) entry which is preliminary data.</text>
</comment>
<evidence type="ECO:0000313" key="1">
    <source>
        <dbReference type="EMBL" id="MEQ2255886.1"/>
    </source>
</evidence>
<gene>
    <name evidence="1" type="ORF">ILYODFUR_018554</name>
</gene>
<dbReference type="Proteomes" id="UP001482620">
    <property type="component" value="Unassembled WGS sequence"/>
</dbReference>
<sequence length="104" mass="12107">MHEPTQLRRLDVKEQPVYFELSQYDRAPHSTISLRQRSSTLHSTGKCWNIDRLITTFLSISHSISPLLLSQTPRYFTILLGAETYAWFGKRNLPFSIGEQWPQA</sequence>
<evidence type="ECO:0000313" key="2">
    <source>
        <dbReference type="Proteomes" id="UP001482620"/>
    </source>
</evidence>
<organism evidence="1 2">
    <name type="scientific">Ilyodon furcidens</name>
    <name type="common">goldbreast splitfin</name>
    <dbReference type="NCBI Taxonomy" id="33524"/>
    <lineage>
        <taxon>Eukaryota</taxon>
        <taxon>Metazoa</taxon>
        <taxon>Chordata</taxon>
        <taxon>Craniata</taxon>
        <taxon>Vertebrata</taxon>
        <taxon>Euteleostomi</taxon>
        <taxon>Actinopterygii</taxon>
        <taxon>Neopterygii</taxon>
        <taxon>Teleostei</taxon>
        <taxon>Neoteleostei</taxon>
        <taxon>Acanthomorphata</taxon>
        <taxon>Ovalentaria</taxon>
        <taxon>Atherinomorphae</taxon>
        <taxon>Cyprinodontiformes</taxon>
        <taxon>Goodeidae</taxon>
        <taxon>Ilyodon</taxon>
    </lineage>
</organism>
<keyword evidence="2" id="KW-1185">Reference proteome</keyword>
<accession>A0ABV0VF52</accession>
<protein>
    <submittedName>
        <fullName evidence="1">Uncharacterized protein</fullName>
    </submittedName>
</protein>
<dbReference type="EMBL" id="JAHRIQ010106078">
    <property type="protein sequence ID" value="MEQ2255886.1"/>
    <property type="molecule type" value="Genomic_DNA"/>
</dbReference>